<sequence length="34" mass="4027">MMKRSRQGCCKYFFEKGFGIHSDQSFPSMVSRFC</sequence>
<accession>A0A2P2PUE4</accession>
<protein>
    <submittedName>
        <fullName evidence="1">Uncharacterized protein</fullName>
    </submittedName>
</protein>
<proteinExistence type="predicted"/>
<reference evidence="1" key="1">
    <citation type="submission" date="2018-02" db="EMBL/GenBank/DDBJ databases">
        <title>Rhizophora mucronata_Transcriptome.</title>
        <authorList>
            <person name="Meera S.P."/>
            <person name="Sreeshan A."/>
            <person name="Augustine A."/>
        </authorList>
    </citation>
    <scope>NUCLEOTIDE SEQUENCE</scope>
    <source>
        <tissue evidence="1">Leaf</tissue>
    </source>
</reference>
<evidence type="ECO:0000313" key="1">
    <source>
        <dbReference type="EMBL" id="MBX58283.1"/>
    </source>
</evidence>
<dbReference type="EMBL" id="GGEC01077799">
    <property type="protein sequence ID" value="MBX58283.1"/>
    <property type="molecule type" value="Transcribed_RNA"/>
</dbReference>
<name>A0A2P2PUE4_RHIMU</name>
<organism evidence="1">
    <name type="scientific">Rhizophora mucronata</name>
    <name type="common">Asiatic mangrove</name>
    <dbReference type="NCBI Taxonomy" id="61149"/>
    <lineage>
        <taxon>Eukaryota</taxon>
        <taxon>Viridiplantae</taxon>
        <taxon>Streptophyta</taxon>
        <taxon>Embryophyta</taxon>
        <taxon>Tracheophyta</taxon>
        <taxon>Spermatophyta</taxon>
        <taxon>Magnoliopsida</taxon>
        <taxon>eudicotyledons</taxon>
        <taxon>Gunneridae</taxon>
        <taxon>Pentapetalae</taxon>
        <taxon>rosids</taxon>
        <taxon>fabids</taxon>
        <taxon>Malpighiales</taxon>
        <taxon>Rhizophoraceae</taxon>
        <taxon>Rhizophora</taxon>
    </lineage>
</organism>
<dbReference type="AlphaFoldDB" id="A0A2P2PUE4"/>